<dbReference type="Proteomes" id="UP000277204">
    <property type="component" value="Unassembled WGS sequence"/>
</dbReference>
<proteinExistence type="predicted"/>
<protein>
    <submittedName>
        <fullName evidence="1">Uncharacterized protein</fullName>
    </submittedName>
</protein>
<reference evidence="1 2" key="1">
    <citation type="submission" date="2018-11" db="EMBL/GenBank/DDBJ databases">
        <authorList>
            <consortium name="Pathogen Informatics"/>
        </authorList>
    </citation>
    <scope>NUCLEOTIDE SEQUENCE [LARGE SCALE GENOMIC DNA]</scope>
    <source>
        <strain evidence="1 2">Zambia</strain>
    </source>
</reference>
<organism evidence="1 2">
    <name type="scientific">Schistosoma margrebowiei</name>
    <dbReference type="NCBI Taxonomy" id="48269"/>
    <lineage>
        <taxon>Eukaryota</taxon>
        <taxon>Metazoa</taxon>
        <taxon>Spiralia</taxon>
        <taxon>Lophotrochozoa</taxon>
        <taxon>Platyhelminthes</taxon>
        <taxon>Trematoda</taxon>
        <taxon>Digenea</taxon>
        <taxon>Strigeidida</taxon>
        <taxon>Schistosomatoidea</taxon>
        <taxon>Schistosomatidae</taxon>
        <taxon>Schistosoma</taxon>
    </lineage>
</organism>
<accession>A0A183N7B4</accession>
<evidence type="ECO:0000313" key="1">
    <source>
        <dbReference type="EMBL" id="VDP50309.1"/>
    </source>
</evidence>
<sequence length="165" mass="19099">MELKLGELQQPPSRSLQDKNDRMLWSELNKNLELPRIEPLTVTWPTRGKESLHQHHKKLLGVTLTNATDVYDVVLPDHLLKSNGNVRIMLDIPYSECILTLNILKQSREKIFRRGNIIVQGVPENTDPSQANSDIREWKFIEQSLKLKNKLTQHVMRLTKKDGDS</sequence>
<dbReference type="AlphaFoldDB" id="A0A183N7B4"/>
<name>A0A183N7B4_9TREM</name>
<evidence type="ECO:0000313" key="2">
    <source>
        <dbReference type="Proteomes" id="UP000277204"/>
    </source>
</evidence>
<gene>
    <name evidence="1" type="ORF">SMRZ_LOCUS24189</name>
</gene>
<keyword evidence="2" id="KW-1185">Reference proteome</keyword>
<dbReference type="EMBL" id="UZAI01020221">
    <property type="protein sequence ID" value="VDP50309.1"/>
    <property type="molecule type" value="Genomic_DNA"/>
</dbReference>